<evidence type="ECO:0000313" key="2">
    <source>
        <dbReference type="EMBL" id="GBP46700.1"/>
    </source>
</evidence>
<keyword evidence="3" id="KW-1185">Reference proteome</keyword>
<protein>
    <submittedName>
        <fullName evidence="2">Uncharacterized protein</fullName>
    </submittedName>
</protein>
<feature type="region of interest" description="Disordered" evidence="1">
    <location>
        <begin position="1"/>
        <end position="29"/>
    </location>
</feature>
<accession>A0A4C1W737</accession>
<dbReference type="EMBL" id="BGZK01000488">
    <property type="protein sequence ID" value="GBP46700.1"/>
    <property type="molecule type" value="Genomic_DNA"/>
</dbReference>
<organism evidence="2 3">
    <name type="scientific">Eumeta variegata</name>
    <name type="common">Bagworm moth</name>
    <name type="synonym">Eumeta japonica</name>
    <dbReference type="NCBI Taxonomy" id="151549"/>
    <lineage>
        <taxon>Eukaryota</taxon>
        <taxon>Metazoa</taxon>
        <taxon>Ecdysozoa</taxon>
        <taxon>Arthropoda</taxon>
        <taxon>Hexapoda</taxon>
        <taxon>Insecta</taxon>
        <taxon>Pterygota</taxon>
        <taxon>Neoptera</taxon>
        <taxon>Endopterygota</taxon>
        <taxon>Lepidoptera</taxon>
        <taxon>Glossata</taxon>
        <taxon>Ditrysia</taxon>
        <taxon>Tineoidea</taxon>
        <taxon>Psychidae</taxon>
        <taxon>Oiketicinae</taxon>
        <taxon>Eumeta</taxon>
    </lineage>
</organism>
<name>A0A4C1W737_EUMVA</name>
<sequence length="100" mass="10664">MNAPAHLQTPHEDRASPGGPGRGQGIPSISATYTRLDNARVVVQKCKPDSRPPKPGAGRFTTTLGTFYNKAEVSNTTARAGRPVVPSSRYIANERTTTDS</sequence>
<reference evidence="2 3" key="1">
    <citation type="journal article" date="2019" name="Commun. Biol.">
        <title>The bagworm genome reveals a unique fibroin gene that provides high tensile strength.</title>
        <authorList>
            <person name="Kono N."/>
            <person name="Nakamura H."/>
            <person name="Ohtoshi R."/>
            <person name="Tomita M."/>
            <person name="Numata K."/>
            <person name="Arakawa K."/>
        </authorList>
    </citation>
    <scope>NUCLEOTIDE SEQUENCE [LARGE SCALE GENOMIC DNA]</scope>
</reference>
<proteinExistence type="predicted"/>
<evidence type="ECO:0000313" key="3">
    <source>
        <dbReference type="Proteomes" id="UP000299102"/>
    </source>
</evidence>
<dbReference type="Proteomes" id="UP000299102">
    <property type="component" value="Unassembled WGS sequence"/>
</dbReference>
<dbReference type="AlphaFoldDB" id="A0A4C1W737"/>
<gene>
    <name evidence="2" type="ORF">EVAR_86953_1</name>
</gene>
<comment type="caution">
    <text evidence="2">The sequence shown here is derived from an EMBL/GenBank/DDBJ whole genome shotgun (WGS) entry which is preliminary data.</text>
</comment>
<evidence type="ECO:0000256" key="1">
    <source>
        <dbReference type="SAM" id="MobiDB-lite"/>
    </source>
</evidence>